<dbReference type="KEGG" id="vg:37616214"/>
<dbReference type="OrthoDB" id="9235at10239"/>
<dbReference type="Pfam" id="PF03049">
    <property type="entry name" value="Herpes_UL79"/>
    <property type="match status" value="1"/>
</dbReference>
<reference evidence="1 2" key="1">
    <citation type="journal article" date="2003" name="Virology">
        <title>A novel porcine gammaherpesvirus.</title>
        <authorList>
            <person name="Chmielewicz B."/>
            <person name="Goltz M."/>
            <person name="Franz T."/>
            <person name="Bauer C."/>
            <person name="Brema S."/>
            <person name="Ellerbrok H."/>
            <person name="Beckmann S."/>
            <person name="Rziha H.J."/>
            <person name="Lahrmann K.H."/>
            <person name="Romero C."/>
            <person name="Ehlers B."/>
        </authorList>
    </citation>
    <scope>NUCLEOTIDE SEQUENCE [LARGE SCALE GENOMIC DNA]</scope>
    <source>
        <strain evidence="1">568</strain>
    </source>
</reference>
<protein>
    <submittedName>
        <fullName evidence="1">Uncharacterized protein</fullName>
    </submittedName>
</protein>
<sequence length="261" mass="30179">MLGKYVFEGRPMTKGVKGLLWKLMMGKSLNTLSVNELRYCQLMLNKIYEFTLNMYLLREAVTNCAVCDDKLLSRKVPIEYWKMLYDTCERMNIRSDILDNSAKRANLWLFINSNPKILKGMFVDILRQIGISQNINIYTQNLSDGNFLFNMGSVIPSRLLMITGFCLVFWGIPKLEPWVRKFVSMVFILYMMLLGHIVPKYDIFEESVSNNYSGLSSLIWKDIMSLHGALPSSGTIQHVQELDYIFIFNNSILLDHGSGHR</sequence>
<name>Q772U1_9GAMA</name>
<dbReference type="Proteomes" id="UP000242182">
    <property type="component" value="Segment"/>
</dbReference>
<dbReference type="EMBL" id="AY170317">
    <property type="protein sequence ID" value="AAO12360.1"/>
    <property type="molecule type" value="Genomic_DNA"/>
</dbReference>
<evidence type="ECO:0000313" key="1">
    <source>
        <dbReference type="EMBL" id="AAO12360.1"/>
    </source>
</evidence>
<accession>Q772U1</accession>
<dbReference type="InterPro" id="IPR004290">
    <property type="entry name" value="Herpes_UL79"/>
</dbReference>
<evidence type="ECO:0000313" key="2">
    <source>
        <dbReference type="Proteomes" id="UP000242182"/>
    </source>
</evidence>
<keyword evidence="2" id="KW-1185">Reference proteome</keyword>
<proteinExistence type="predicted"/>
<organism evidence="1 2">
    <name type="scientific">Suid gammaherpesvirus 4</name>
    <dbReference type="NCBI Taxonomy" id="1960250"/>
    <lineage>
        <taxon>Viruses</taxon>
        <taxon>Duplodnaviria</taxon>
        <taxon>Heunggongvirae</taxon>
        <taxon>Peploviricota</taxon>
        <taxon>Herviviricetes</taxon>
        <taxon>Herpesvirales</taxon>
        <taxon>Orthoherpesviridae</taxon>
        <taxon>Gammaherpesvirinae</taxon>
        <taxon>Macavirus</taxon>
        <taxon>Macavirus suidgamma4</taxon>
    </lineage>
</organism>